<reference evidence="4" key="1">
    <citation type="journal article" date="2006" name="PLoS Biol.">
        <title>Macronuclear genome sequence of the ciliate Tetrahymena thermophila, a model eukaryote.</title>
        <authorList>
            <person name="Eisen J.A."/>
            <person name="Coyne R.S."/>
            <person name="Wu M."/>
            <person name="Wu D."/>
            <person name="Thiagarajan M."/>
            <person name="Wortman J.R."/>
            <person name="Badger J.H."/>
            <person name="Ren Q."/>
            <person name="Amedeo P."/>
            <person name="Jones K.M."/>
            <person name="Tallon L.J."/>
            <person name="Delcher A.L."/>
            <person name="Salzberg S.L."/>
            <person name="Silva J.C."/>
            <person name="Haas B.J."/>
            <person name="Majoros W.H."/>
            <person name="Farzad M."/>
            <person name="Carlton J.M."/>
            <person name="Smith R.K. Jr."/>
            <person name="Garg J."/>
            <person name="Pearlman R.E."/>
            <person name="Karrer K.M."/>
            <person name="Sun L."/>
            <person name="Manning G."/>
            <person name="Elde N.C."/>
            <person name="Turkewitz A.P."/>
            <person name="Asai D.J."/>
            <person name="Wilkes D.E."/>
            <person name="Wang Y."/>
            <person name="Cai H."/>
            <person name="Collins K."/>
            <person name="Stewart B.A."/>
            <person name="Lee S.R."/>
            <person name="Wilamowska K."/>
            <person name="Weinberg Z."/>
            <person name="Ruzzo W.L."/>
            <person name="Wloga D."/>
            <person name="Gaertig J."/>
            <person name="Frankel J."/>
            <person name="Tsao C.-C."/>
            <person name="Gorovsky M.A."/>
            <person name="Keeling P.J."/>
            <person name="Waller R.F."/>
            <person name="Patron N.J."/>
            <person name="Cherry J.M."/>
            <person name="Stover N.A."/>
            <person name="Krieger C.J."/>
            <person name="del Toro C."/>
            <person name="Ryder H.F."/>
            <person name="Williamson S.C."/>
            <person name="Barbeau R.A."/>
            <person name="Hamilton E.P."/>
            <person name="Orias E."/>
        </authorList>
    </citation>
    <scope>NUCLEOTIDE SEQUENCE [LARGE SCALE GENOMIC DNA]</scope>
    <source>
        <strain evidence="4">SB210</strain>
    </source>
</reference>
<keyword evidence="2" id="KW-0472">Membrane</keyword>
<evidence type="ECO:0000256" key="1">
    <source>
        <dbReference type="PROSITE-ProRule" id="PRU00339"/>
    </source>
</evidence>
<organism evidence="3 4">
    <name type="scientific">Tetrahymena thermophila (strain SB210)</name>
    <dbReference type="NCBI Taxonomy" id="312017"/>
    <lineage>
        <taxon>Eukaryota</taxon>
        <taxon>Sar</taxon>
        <taxon>Alveolata</taxon>
        <taxon>Ciliophora</taxon>
        <taxon>Intramacronucleata</taxon>
        <taxon>Oligohymenophorea</taxon>
        <taxon>Hymenostomatida</taxon>
        <taxon>Tetrahymenina</taxon>
        <taxon>Tetrahymenidae</taxon>
        <taxon>Tetrahymena</taxon>
    </lineage>
</organism>
<protein>
    <submittedName>
        <fullName evidence="3">Tetratricopeptide repeat protein</fullName>
    </submittedName>
</protein>
<dbReference type="RefSeq" id="XP_001016260.3">
    <property type="nucleotide sequence ID" value="XM_001016260.3"/>
</dbReference>
<keyword evidence="1" id="KW-0802">TPR repeat</keyword>
<feature type="repeat" description="TPR" evidence="1">
    <location>
        <begin position="720"/>
        <end position="753"/>
    </location>
</feature>
<dbReference type="Proteomes" id="UP000009168">
    <property type="component" value="Unassembled WGS sequence"/>
</dbReference>
<dbReference type="SMART" id="SM00028">
    <property type="entry name" value="TPR"/>
    <property type="match status" value="2"/>
</dbReference>
<dbReference type="GeneID" id="7842652"/>
<dbReference type="InterPro" id="IPR029151">
    <property type="entry name" value="Sensor-like_sf"/>
</dbReference>
<keyword evidence="2" id="KW-1133">Transmembrane helix</keyword>
<dbReference type="SUPFAM" id="SSF81901">
    <property type="entry name" value="HCP-like"/>
    <property type="match status" value="1"/>
</dbReference>
<dbReference type="InterPro" id="IPR019734">
    <property type="entry name" value="TPR_rpt"/>
</dbReference>
<evidence type="ECO:0000313" key="3">
    <source>
        <dbReference type="EMBL" id="EAR96015.3"/>
    </source>
</evidence>
<feature type="transmembrane region" description="Helical" evidence="2">
    <location>
        <begin position="6"/>
        <end position="29"/>
    </location>
</feature>
<dbReference type="KEGG" id="tet:TTHERM_00125810"/>
<accession>I7M7U4</accession>
<sequence>MKKLIIRLIFTVSVPIILGVAASLFLFYYNLISALLSWETDSQKWIKQSQQQILYNQLLSQQIIEEYSFNQLQLQLILMNKLIDKFNNKEILVNADTQFQVCSYRELVFNKCPPDVYKQLNRSNYYADLYFVRSLFRFDLLSSQQQYFIQMNTFLSFYSKTAFYQSQNEGLLKIQMIYNSDTTSILTRIPSAFLNITDSKYQNCKGDSFLEPYDPRCRPWYIYAQENEGYFFYEPYIDAVKKSLIMTLSSQVKSDSQFQSVNSIDFDMSDLVQLFVNSQNQYSVLFHEFNNTIFNHPLLNDDSVLSWQDLEFKNITQNCITDIELENCNQEKQQLSQQLKETIQFIKSGNYSINQQNNLDQLYQYWSKFGVKQISLVFPLVSTIPKYKTQQPYSFSIILTARVIEDQTEKLELFNIININWIKIPLLFEFIIVSLAIVVFILNYGKFQVFQVQKPIEILIQFLQINLILQRQTQIPKCSKKLEKFSCLNQNSKNNLNKKKQSSFQKNKLKNEETLNILFSPSSLDSSKQISRNTFTTNRNQLIFLEKNQDEQKLTQGNTRNNKINSPDADEVDFSQKFDSFREKRRTRLSYQQNILSSTKIFNQKTHMNYGNQETYVYNNLKKNIQTEVNSVSNLKKESQIQITQEQQHVKQQKSKILDELEPLFLEMKIIKETFQSLESLINYEIDAQSQNSEDIMNALFHFAKAKSTFQKLQNLNGLSLSYFNLGLIYMLKNDYQLASEYFLSAIQLNLTSFGIDYSQLQLQNYAFSNDEELEDQLPLLKRRILCFAYSLKQQAFEQIHYQMKVFLNITPNCCQENQINFEQSYKNEQNLKNILQKSIENFRILENLLIFPNQNVSDLFIIFVNIEIAEILIQSDPINQIKQIQSYFNKTMDIINKLQPTYTKIKLQIQNLNEKRLDDYESAIIEEDSSFMFLNNHSNKSQEIRFMIFETFKAKLIFLKGKLEFLQQNYQIALEYFTQSLEEGQFFSPIQRENVVLYLIVLFQNLSIKQDFVDEFIFNCSAHVELILLVQLDFIFQNNILDLFFENVQPTKFLREKDKIQVIIFNKNIKTVIPLTNIESSHHFKLIILSIKNSAKQMIKNQQDNLLKLDWQQALMLSVGNLVRFNLFQINRIKQNLRKYKNINYDNQKQIHLQPAFFNKMNVMENKKQAIILFSNKYKNKNKIQTKQCYPKKIILNNKKIIVYHMFDHFIQERDENQFDSKFFQYEQVPSDKELIQKLNQLRSVDHLSSSNEFMAILKNL</sequence>
<dbReference type="SUPFAM" id="SSF103190">
    <property type="entry name" value="Sensory domain-like"/>
    <property type="match status" value="1"/>
</dbReference>
<dbReference type="EMBL" id="GG662699">
    <property type="protein sequence ID" value="EAR96015.3"/>
    <property type="molecule type" value="Genomic_DNA"/>
</dbReference>
<proteinExistence type="predicted"/>
<evidence type="ECO:0000256" key="2">
    <source>
        <dbReference type="SAM" id="Phobius"/>
    </source>
</evidence>
<dbReference type="Gene3D" id="3.30.450.20">
    <property type="entry name" value="PAS domain"/>
    <property type="match status" value="1"/>
</dbReference>
<dbReference type="InParanoid" id="I7M7U4"/>
<name>I7M7U4_TETTS</name>
<dbReference type="AlphaFoldDB" id="I7M7U4"/>
<gene>
    <name evidence="3" type="ORF">TTHERM_00125810</name>
</gene>
<keyword evidence="2" id="KW-0812">Transmembrane</keyword>
<dbReference type="PROSITE" id="PS50005">
    <property type="entry name" value="TPR"/>
    <property type="match status" value="1"/>
</dbReference>
<dbReference type="eggNOG" id="ENOG502R2UW">
    <property type="taxonomic scope" value="Eukaryota"/>
</dbReference>
<evidence type="ECO:0000313" key="4">
    <source>
        <dbReference type="Proteomes" id="UP000009168"/>
    </source>
</evidence>
<keyword evidence="4" id="KW-1185">Reference proteome</keyword>